<keyword evidence="13" id="KW-1185">Reference proteome</keyword>
<name>A0A507B1D5_9PEZI</name>
<evidence type="ECO:0000256" key="1">
    <source>
        <dbReference type="ARBA" id="ARBA00004609"/>
    </source>
</evidence>
<gene>
    <name evidence="12" type="ORF">E0L32_000701</name>
</gene>
<proteinExistence type="predicted"/>
<evidence type="ECO:0000256" key="4">
    <source>
        <dbReference type="ARBA" id="ARBA00022729"/>
    </source>
</evidence>
<evidence type="ECO:0000256" key="7">
    <source>
        <dbReference type="ARBA" id="ARBA00023288"/>
    </source>
</evidence>
<organism evidence="12 13">
    <name type="scientific">Thyridium curvatum</name>
    <dbReference type="NCBI Taxonomy" id="1093900"/>
    <lineage>
        <taxon>Eukaryota</taxon>
        <taxon>Fungi</taxon>
        <taxon>Dikarya</taxon>
        <taxon>Ascomycota</taxon>
        <taxon>Pezizomycotina</taxon>
        <taxon>Sordariomycetes</taxon>
        <taxon>Sordariomycetidae</taxon>
        <taxon>Thyridiales</taxon>
        <taxon>Thyridiaceae</taxon>
        <taxon>Thyridium</taxon>
    </lineage>
</organism>
<feature type="chain" id="PRO_5021233320" description="Copper acquisition factor BIM1-like domain-containing protein" evidence="10">
    <location>
        <begin position="23"/>
        <end position="289"/>
    </location>
</feature>
<dbReference type="CDD" id="cd21176">
    <property type="entry name" value="LPMO_auxiliary-like"/>
    <property type="match status" value="1"/>
</dbReference>
<dbReference type="RefSeq" id="XP_030994235.1">
    <property type="nucleotide sequence ID" value="XM_031141713.1"/>
</dbReference>
<evidence type="ECO:0000256" key="9">
    <source>
        <dbReference type="SAM" id="Phobius"/>
    </source>
</evidence>
<sequence>MHATLSTLALLRAAALNGQVCAQSQTSNDMGPGAMMWPTDRPWTADADNIAPCGSPSGPGNRTDFPLTGGLVALVYQKESYNVQLGISYKDNPQSNDDFSVLITPERMADINPGHECVPIPNPPSDITAGSKATFQIKYIAQFDNPFNQTFYACADITYVAPTDFKTTIPCFNATLPKSGASTTSDTGTGGTSSPTGAASSAPVPVPSTGGDKGMSGGAIAGTVVGCVVGVALLGAVAFLWRRSQKLEHKLRQSRSMRGVAWEDQFKNKKSTAGSGPSIQMDNRNATSN</sequence>
<dbReference type="InParanoid" id="A0A507B1D5"/>
<evidence type="ECO:0000256" key="5">
    <source>
        <dbReference type="ARBA" id="ARBA00023136"/>
    </source>
</evidence>
<feature type="region of interest" description="Disordered" evidence="8">
    <location>
        <begin position="180"/>
        <end position="210"/>
    </location>
</feature>
<evidence type="ECO:0000256" key="8">
    <source>
        <dbReference type="SAM" id="MobiDB-lite"/>
    </source>
</evidence>
<dbReference type="EMBL" id="SKBQ01000003">
    <property type="protein sequence ID" value="TPX12524.1"/>
    <property type="molecule type" value="Genomic_DNA"/>
</dbReference>
<dbReference type="PANTHER" id="PTHR34992">
    <property type="entry name" value="HYPHAL ANASTAMOSIS-7 PROTEIN"/>
    <property type="match status" value="1"/>
</dbReference>
<dbReference type="GO" id="GO:0005886">
    <property type="term" value="C:plasma membrane"/>
    <property type="evidence" value="ECO:0007669"/>
    <property type="project" value="UniProtKB-SubCell"/>
</dbReference>
<dbReference type="PANTHER" id="PTHR34992:SF5">
    <property type="entry name" value="ANCHORED PROTEIN, PUTATIVE (AFU_ORTHOLOGUE AFUA_6G02800)-RELATED"/>
    <property type="match status" value="1"/>
</dbReference>
<evidence type="ECO:0000256" key="2">
    <source>
        <dbReference type="ARBA" id="ARBA00022475"/>
    </source>
</evidence>
<keyword evidence="9" id="KW-1133">Transmembrane helix</keyword>
<evidence type="ECO:0000313" key="12">
    <source>
        <dbReference type="EMBL" id="TPX12524.1"/>
    </source>
</evidence>
<keyword evidence="6" id="KW-0325">Glycoprotein</keyword>
<dbReference type="Pfam" id="PF20238">
    <property type="entry name" value="BIM1-like_dom"/>
    <property type="match status" value="1"/>
</dbReference>
<dbReference type="InterPro" id="IPR046530">
    <property type="entry name" value="BIM1-like_dom"/>
</dbReference>
<feature type="compositionally biased region" description="Polar residues" evidence="8">
    <location>
        <begin position="271"/>
        <end position="289"/>
    </location>
</feature>
<evidence type="ECO:0000256" key="3">
    <source>
        <dbReference type="ARBA" id="ARBA00022622"/>
    </source>
</evidence>
<evidence type="ECO:0000256" key="10">
    <source>
        <dbReference type="SAM" id="SignalP"/>
    </source>
</evidence>
<feature type="transmembrane region" description="Helical" evidence="9">
    <location>
        <begin position="219"/>
        <end position="241"/>
    </location>
</feature>
<comment type="caution">
    <text evidence="12">The sequence shown here is derived from an EMBL/GenBank/DDBJ whole genome shotgun (WGS) entry which is preliminary data.</text>
</comment>
<evidence type="ECO:0000259" key="11">
    <source>
        <dbReference type="Pfam" id="PF20238"/>
    </source>
</evidence>
<feature type="signal peptide" evidence="10">
    <location>
        <begin position="1"/>
        <end position="22"/>
    </location>
</feature>
<dbReference type="AlphaFoldDB" id="A0A507B1D5"/>
<evidence type="ECO:0000313" key="13">
    <source>
        <dbReference type="Proteomes" id="UP000319257"/>
    </source>
</evidence>
<dbReference type="OrthoDB" id="2587363at2759"/>
<dbReference type="GO" id="GO:0098552">
    <property type="term" value="C:side of membrane"/>
    <property type="evidence" value="ECO:0007669"/>
    <property type="project" value="UniProtKB-KW"/>
</dbReference>
<accession>A0A507B1D5</accession>
<keyword evidence="4 10" id="KW-0732">Signal</keyword>
<feature type="domain" description="Copper acquisition factor BIM1-like" evidence="11">
    <location>
        <begin position="30"/>
        <end position="175"/>
    </location>
</feature>
<evidence type="ECO:0000256" key="6">
    <source>
        <dbReference type="ARBA" id="ARBA00023180"/>
    </source>
</evidence>
<keyword evidence="5 9" id="KW-0472">Membrane</keyword>
<keyword evidence="2" id="KW-1003">Cell membrane</keyword>
<dbReference type="Proteomes" id="UP000319257">
    <property type="component" value="Unassembled WGS sequence"/>
</dbReference>
<protein>
    <recommendedName>
        <fullName evidence="11">Copper acquisition factor BIM1-like domain-containing protein</fullName>
    </recommendedName>
</protein>
<keyword evidence="7" id="KW-0449">Lipoprotein</keyword>
<comment type="subcellular location">
    <subcellularLocation>
        <location evidence="1">Cell membrane</location>
        <topology evidence="1">Lipid-anchor</topology>
        <topology evidence="1">GPI-anchor</topology>
    </subcellularLocation>
</comment>
<keyword evidence="3" id="KW-0336">GPI-anchor</keyword>
<feature type="region of interest" description="Disordered" evidence="8">
    <location>
        <begin position="263"/>
        <end position="289"/>
    </location>
</feature>
<keyword evidence="9" id="KW-0812">Transmembrane</keyword>
<reference evidence="12 13" key="1">
    <citation type="submission" date="2019-06" db="EMBL/GenBank/DDBJ databases">
        <title>Draft genome sequence of the filamentous fungus Phialemoniopsis curvata isolated from diesel fuel.</title>
        <authorList>
            <person name="Varaljay V.A."/>
            <person name="Lyon W.J."/>
            <person name="Crouch A.L."/>
            <person name="Drake C.E."/>
            <person name="Hollomon J.M."/>
            <person name="Nadeau L.J."/>
            <person name="Nunn H.S."/>
            <person name="Stevenson B.S."/>
            <person name="Bojanowski C.L."/>
            <person name="Crookes-Goodson W.J."/>
        </authorList>
    </citation>
    <scope>NUCLEOTIDE SEQUENCE [LARGE SCALE GENOMIC DNA]</scope>
    <source>
        <strain evidence="12 13">D216</strain>
    </source>
</reference>
<dbReference type="InterPro" id="IPR046936">
    <property type="entry name" value="BIM1-like"/>
</dbReference>
<dbReference type="GeneID" id="41968148"/>